<dbReference type="NCBIfam" id="TIGR00129">
    <property type="entry name" value="fdhD_narQ"/>
    <property type="match status" value="1"/>
</dbReference>
<dbReference type="PANTHER" id="PTHR30592">
    <property type="entry name" value="FORMATE DEHYDROGENASE"/>
    <property type="match status" value="1"/>
</dbReference>
<comment type="subcellular location">
    <subcellularLocation>
        <location evidence="3">Cytoplasm</location>
    </subcellularLocation>
</comment>
<comment type="similarity">
    <text evidence="3">Belongs to the FdhD family.</text>
</comment>
<feature type="binding site" evidence="3">
    <location>
        <begin position="249"/>
        <end position="254"/>
    </location>
    <ligand>
        <name>Mo-bis(molybdopterin guanine dinucleotide)</name>
        <dbReference type="ChEBI" id="CHEBI:60539"/>
    </ligand>
</feature>
<dbReference type="AlphaFoldDB" id="A0A2N9WQY9"/>
<gene>
    <name evidence="3" type="primary">fdhD</name>
    <name evidence="4" type="ORF">BGI32_09895</name>
</gene>
<dbReference type="PIRSF" id="PIRSF015626">
    <property type="entry name" value="FdhD"/>
    <property type="match status" value="1"/>
</dbReference>
<evidence type="ECO:0000256" key="3">
    <source>
        <dbReference type="HAMAP-Rule" id="MF_00187"/>
    </source>
</evidence>
<keyword evidence="1 3" id="KW-0963">Cytoplasm</keyword>
<dbReference type="GO" id="GO:0005737">
    <property type="term" value="C:cytoplasm"/>
    <property type="evidence" value="ECO:0007669"/>
    <property type="project" value="UniProtKB-SubCell"/>
</dbReference>
<dbReference type="EMBL" id="MDVB01000118">
    <property type="protein sequence ID" value="PIT12278.1"/>
    <property type="molecule type" value="Genomic_DNA"/>
</dbReference>
<dbReference type="PANTHER" id="PTHR30592:SF1">
    <property type="entry name" value="SULFUR CARRIER PROTEIN FDHD"/>
    <property type="match status" value="1"/>
</dbReference>
<sequence>MNHTPAQSRTVWVAQAGQCSSTSDNVSAEIPVALVYNGISHVVLMATPTDITELALGFSLSEGIIENAEQIYAIEISEYQHGIVAEIELASAAFSRLKSRRRQMSGRTGCGLCGIDSLAAVQPELKPVLRTRHIDFSVIGRALTDFNQHQQLRAQTGSVHGVVWADTSGRIVTVREDIGRHNALDKLIGWGLHAKVDWKQGFVVLSSRASFEMVMKSAITGIGCIVAVSAPTTYAIDLAHKANITLVGFARHNRQVIYTHPQFFSSLTHI</sequence>
<evidence type="ECO:0000256" key="1">
    <source>
        <dbReference type="ARBA" id="ARBA00022490"/>
    </source>
</evidence>
<dbReference type="RefSeq" id="WP_100114207.1">
    <property type="nucleotide sequence ID" value="NZ_MDVB01000118.1"/>
</dbReference>
<dbReference type="Gene3D" id="3.40.140.10">
    <property type="entry name" value="Cytidine Deaminase, domain 2"/>
    <property type="match status" value="1"/>
</dbReference>
<accession>A0A2N9WQY9</accession>
<reference evidence="4 5" key="1">
    <citation type="journal article" date="2017" name="MBio">
        <title>Type VI secretion-mediated competition in the bee gut microbiome.</title>
        <authorList>
            <person name="Steele M.I."/>
            <person name="Kwong W.K."/>
            <person name="Powell J.E."/>
            <person name="Whiteley M."/>
            <person name="Moran N.A."/>
        </authorList>
    </citation>
    <scope>NUCLEOTIDE SEQUENCE [LARGE SCALE GENOMIC DNA]</scope>
    <source>
        <strain evidence="4 5">App2-2</strain>
    </source>
</reference>
<name>A0A2N9WQY9_9NEIS</name>
<dbReference type="Proteomes" id="UP000231293">
    <property type="component" value="Unassembled WGS sequence"/>
</dbReference>
<protein>
    <recommendedName>
        <fullName evidence="3">Sulfur carrier protein FdhD</fullName>
    </recommendedName>
</protein>
<keyword evidence="2 3" id="KW-0501">Molybdenum cofactor biosynthesis</keyword>
<organism evidence="4 5">
    <name type="scientific">Snodgrassella alvi</name>
    <dbReference type="NCBI Taxonomy" id="1196083"/>
    <lineage>
        <taxon>Bacteria</taxon>
        <taxon>Pseudomonadati</taxon>
        <taxon>Pseudomonadota</taxon>
        <taxon>Betaproteobacteria</taxon>
        <taxon>Neisseriales</taxon>
        <taxon>Neisseriaceae</taxon>
        <taxon>Snodgrassella</taxon>
    </lineage>
</organism>
<evidence type="ECO:0000313" key="5">
    <source>
        <dbReference type="Proteomes" id="UP000231293"/>
    </source>
</evidence>
<evidence type="ECO:0000256" key="2">
    <source>
        <dbReference type="ARBA" id="ARBA00023150"/>
    </source>
</evidence>
<dbReference type="InterPro" id="IPR003786">
    <property type="entry name" value="FdhD"/>
</dbReference>
<dbReference type="HAMAP" id="MF_00187">
    <property type="entry name" value="FdhD"/>
    <property type="match status" value="1"/>
</dbReference>
<feature type="active site" description="Cysteine persulfide intermediate" evidence="3">
    <location>
        <position position="110"/>
    </location>
</feature>
<comment type="caution">
    <text evidence="4">The sequence shown here is derived from an EMBL/GenBank/DDBJ whole genome shotgun (WGS) entry which is preliminary data.</text>
</comment>
<dbReference type="SUPFAM" id="SSF53927">
    <property type="entry name" value="Cytidine deaminase-like"/>
    <property type="match status" value="1"/>
</dbReference>
<dbReference type="GO" id="GO:0097163">
    <property type="term" value="F:sulfur carrier activity"/>
    <property type="evidence" value="ECO:0007669"/>
    <property type="project" value="UniProtKB-UniRule"/>
</dbReference>
<dbReference type="GO" id="GO:0016783">
    <property type="term" value="F:sulfurtransferase activity"/>
    <property type="evidence" value="ECO:0007669"/>
    <property type="project" value="InterPro"/>
</dbReference>
<proteinExistence type="inferred from homology"/>
<dbReference type="Gene3D" id="3.10.20.10">
    <property type="match status" value="1"/>
</dbReference>
<comment type="function">
    <text evidence="3">Required for formate dehydrogenase (FDH) activity. Acts as a sulfur carrier protein that transfers sulfur from IscS to the molybdenum cofactor prior to its insertion into FDH.</text>
</comment>
<dbReference type="GO" id="GO:0006777">
    <property type="term" value="P:Mo-molybdopterin cofactor biosynthetic process"/>
    <property type="evidence" value="ECO:0007669"/>
    <property type="project" value="UniProtKB-UniRule"/>
</dbReference>
<dbReference type="InterPro" id="IPR016193">
    <property type="entry name" value="Cytidine_deaminase-like"/>
</dbReference>
<dbReference type="Pfam" id="PF02634">
    <property type="entry name" value="FdhD-NarQ"/>
    <property type="match status" value="1"/>
</dbReference>
<evidence type="ECO:0000313" key="4">
    <source>
        <dbReference type="EMBL" id="PIT12278.1"/>
    </source>
</evidence>